<dbReference type="EMBL" id="JACBZT010000001">
    <property type="protein sequence ID" value="NYJ07980.1"/>
    <property type="molecule type" value="Genomic_DNA"/>
</dbReference>
<dbReference type="AlphaFoldDB" id="A0A853CJP2"/>
<sequence>MSDRAVLPVLLRGWDDAWGRLDARLAGLTDAEYLWEPVPSSWTVRPGEGGWTADRADPDPDPAPVTTIAWRIWHLGSDCLASYLSRSPAGRPLAVTGAQWHGDAATALVDLRTAAGAFRDATVALGEDGLWQPLGPTWGPYAEDTWADLVVHAFDELAHHGAEIALLRDLFRAQTASR</sequence>
<organism evidence="2 3">
    <name type="scientific">Petropleomorpha daqingensis</name>
    <dbReference type="NCBI Taxonomy" id="2026353"/>
    <lineage>
        <taxon>Bacteria</taxon>
        <taxon>Bacillati</taxon>
        <taxon>Actinomycetota</taxon>
        <taxon>Actinomycetes</taxon>
        <taxon>Geodermatophilales</taxon>
        <taxon>Geodermatophilaceae</taxon>
        <taxon>Petropleomorpha</taxon>
    </lineage>
</organism>
<dbReference type="SUPFAM" id="SSF109854">
    <property type="entry name" value="DinB/YfiT-like putative metalloenzymes"/>
    <property type="match status" value="1"/>
</dbReference>
<comment type="caution">
    <text evidence="2">The sequence shown here is derived from an EMBL/GenBank/DDBJ whole genome shotgun (WGS) entry which is preliminary data.</text>
</comment>
<keyword evidence="3" id="KW-1185">Reference proteome</keyword>
<gene>
    <name evidence="2" type="ORF">GGQ55_004258</name>
</gene>
<protein>
    <recommendedName>
        <fullName evidence="1">DinB-like domain-containing protein</fullName>
    </recommendedName>
</protein>
<dbReference type="RefSeq" id="WP_179720225.1">
    <property type="nucleotide sequence ID" value="NZ_JACBZT010000001.1"/>
</dbReference>
<dbReference type="Pfam" id="PF12867">
    <property type="entry name" value="DinB_2"/>
    <property type="match status" value="1"/>
</dbReference>
<name>A0A853CJP2_9ACTN</name>
<proteinExistence type="predicted"/>
<feature type="domain" description="DinB-like" evidence="1">
    <location>
        <begin position="15"/>
        <end position="164"/>
    </location>
</feature>
<dbReference type="InterPro" id="IPR034660">
    <property type="entry name" value="DinB/YfiT-like"/>
</dbReference>
<reference evidence="2 3" key="1">
    <citation type="submission" date="2020-07" db="EMBL/GenBank/DDBJ databases">
        <title>Sequencing the genomes of 1000 actinobacteria strains.</title>
        <authorList>
            <person name="Klenk H.-P."/>
        </authorList>
    </citation>
    <scope>NUCLEOTIDE SEQUENCE [LARGE SCALE GENOMIC DNA]</scope>
    <source>
        <strain evidence="2 3">DSM 104001</strain>
    </source>
</reference>
<dbReference type="InterPro" id="IPR024775">
    <property type="entry name" value="DinB-like"/>
</dbReference>
<evidence type="ECO:0000259" key="1">
    <source>
        <dbReference type="Pfam" id="PF12867"/>
    </source>
</evidence>
<dbReference type="Proteomes" id="UP000541969">
    <property type="component" value="Unassembled WGS sequence"/>
</dbReference>
<evidence type="ECO:0000313" key="3">
    <source>
        <dbReference type="Proteomes" id="UP000541969"/>
    </source>
</evidence>
<accession>A0A853CJP2</accession>
<evidence type="ECO:0000313" key="2">
    <source>
        <dbReference type="EMBL" id="NYJ07980.1"/>
    </source>
</evidence>